<dbReference type="Pfam" id="PF00583">
    <property type="entry name" value="Acetyltransf_1"/>
    <property type="match status" value="1"/>
</dbReference>
<dbReference type="GO" id="GO:0016746">
    <property type="term" value="F:acyltransferase activity"/>
    <property type="evidence" value="ECO:0007669"/>
    <property type="project" value="UniProtKB-KW"/>
</dbReference>
<protein>
    <submittedName>
        <fullName evidence="2">GNAT family N-acetyltransferase</fullName>
        <ecNumber evidence="2">2.3.1.-</ecNumber>
    </submittedName>
</protein>
<evidence type="ECO:0000313" key="3">
    <source>
        <dbReference type="Proteomes" id="UP001618531"/>
    </source>
</evidence>
<accession>A0ABW8HRN5</accession>
<reference evidence="2 3" key="1">
    <citation type="submission" date="2024-11" db="EMBL/GenBank/DDBJ databases">
        <title>Identification and Characterization of a Novel Fosfomycin Bacillithiol Transferase FosB8 in Paenibacillus illinoisensis.</title>
        <authorList>
            <person name="Lu W."/>
        </authorList>
    </citation>
    <scope>NUCLEOTIDE SEQUENCE [LARGE SCALE GENOMIC DNA]</scope>
    <source>
        <strain evidence="2 3">WP77</strain>
    </source>
</reference>
<sequence>MKEIKLMQTDEDIKSTFEVIKLLRPHLLKDNYLEKIRRMQDGGYHLAAVIHNTEVKSVAGFRINESLAWDKFMYVDDLITVTEERSHGFGKSLLDWLENFAKENDCSQIHLDSGVQRHEAHRFYLRERMDIKCYHFSKLIHED</sequence>
<dbReference type="InterPro" id="IPR016181">
    <property type="entry name" value="Acyl_CoA_acyltransferase"/>
</dbReference>
<dbReference type="SUPFAM" id="SSF55729">
    <property type="entry name" value="Acyl-CoA N-acyltransferases (Nat)"/>
    <property type="match status" value="1"/>
</dbReference>
<dbReference type="InterPro" id="IPR000182">
    <property type="entry name" value="GNAT_dom"/>
</dbReference>
<gene>
    <name evidence="2" type="ORF">ACINKY_08835</name>
</gene>
<keyword evidence="2" id="KW-0808">Transferase</keyword>
<organism evidence="2 3">
    <name type="scientific">Paenibacillus illinoisensis</name>
    <dbReference type="NCBI Taxonomy" id="59845"/>
    <lineage>
        <taxon>Bacteria</taxon>
        <taxon>Bacillati</taxon>
        <taxon>Bacillota</taxon>
        <taxon>Bacilli</taxon>
        <taxon>Bacillales</taxon>
        <taxon>Paenibacillaceae</taxon>
        <taxon>Paenibacillus</taxon>
    </lineage>
</organism>
<name>A0ABW8HRN5_9BACL</name>
<comment type="caution">
    <text evidence="2">The sequence shown here is derived from an EMBL/GenBank/DDBJ whole genome shotgun (WGS) entry which is preliminary data.</text>
</comment>
<proteinExistence type="predicted"/>
<dbReference type="Proteomes" id="UP001618531">
    <property type="component" value="Unassembled WGS sequence"/>
</dbReference>
<dbReference type="EMBL" id="JBIYSL010000002">
    <property type="protein sequence ID" value="MFK0522305.1"/>
    <property type="molecule type" value="Genomic_DNA"/>
</dbReference>
<evidence type="ECO:0000259" key="1">
    <source>
        <dbReference type="PROSITE" id="PS51186"/>
    </source>
</evidence>
<dbReference type="Gene3D" id="3.40.630.30">
    <property type="match status" value="1"/>
</dbReference>
<keyword evidence="2" id="KW-0012">Acyltransferase</keyword>
<keyword evidence="3" id="KW-1185">Reference proteome</keyword>
<feature type="domain" description="N-acetyltransferase" evidence="1">
    <location>
        <begin position="2"/>
        <end position="143"/>
    </location>
</feature>
<dbReference type="EC" id="2.3.1.-" evidence="2"/>
<dbReference type="RefSeq" id="WP_402873748.1">
    <property type="nucleotide sequence ID" value="NZ_JBIYSL010000002.1"/>
</dbReference>
<evidence type="ECO:0000313" key="2">
    <source>
        <dbReference type="EMBL" id="MFK0522305.1"/>
    </source>
</evidence>
<dbReference type="CDD" id="cd04301">
    <property type="entry name" value="NAT_SF"/>
    <property type="match status" value="1"/>
</dbReference>
<dbReference type="PROSITE" id="PS51186">
    <property type="entry name" value="GNAT"/>
    <property type="match status" value="1"/>
</dbReference>